<feature type="transmembrane region" description="Helical" evidence="1">
    <location>
        <begin position="105"/>
        <end position="124"/>
    </location>
</feature>
<organism evidence="2 3">
    <name type="scientific">Halomarina rubra</name>
    <dbReference type="NCBI Taxonomy" id="2071873"/>
    <lineage>
        <taxon>Archaea</taxon>
        <taxon>Methanobacteriati</taxon>
        <taxon>Methanobacteriota</taxon>
        <taxon>Stenosarchaea group</taxon>
        <taxon>Halobacteria</taxon>
        <taxon>Halobacteriales</taxon>
        <taxon>Natronomonadaceae</taxon>
        <taxon>Halomarina</taxon>
    </lineage>
</organism>
<protein>
    <submittedName>
        <fullName evidence="2">DUF3267 domain-containing protein</fullName>
    </submittedName>
</protein>
<keyword evidence="1" id="KW-1133">Transmembrane helix</keyword>
<gene>
    <name evidence="2" type="ORF">ACFSBT_04570</name>
</gene>
<accession>A0ABD6ATF4</accession>
<name>A0ABD6ATF4_9EURY</name>
<dbReference type="Proteomes" id="UP001597187">
    <property type="component" value="Unassembled WGS sequence"/>
</dbReference>
<dbReference type="Pfam" id="PF11667">
    <property type="entry name" value="DUF3267"/>
    <property type="match status" value="1"/>
</dbReference>
<reference evidence="2 3" key="1">
    <citation type="journal article" date="2019" name="Int. J. Syst. Evol. Microbiol.">
        <title>The Global Catalogue of Microorganisms (GCM) 10K type strain sequencing project: providing services to taxonomists for standard genome sequencing and annotation.</title>
        <authorList>
            <consortium name="The Broad Institute Genomics Platform"/>
            <consortium name="The Broad Institute Genome Sequencing Center for Infectious Disease"/>
            <person name="Wu L."/>
            <person name="Ma J."/>
        </authorList>
    </citation>
    <scope>NUCLEOTIDE SEQUENCE [LARGE SCALE GENOMIC DNA]</scope>
    <source>
        <strain evidence="2 3">CGMCC 1.12563</strain>
    </source>
</reference>
<dbReference type="EMBL" id="JBHUDC010000002">
    <property type="protein sequence ID" value="MFD1512553.1"/>
    <property type="molecule type" value="Genomic_DNA"/>
</dbReference>
<evidence type="ECO:0000256" key="1">
    <source>
        <dbReference type="SAM" id="Phobius"/>
    </source>
</evidence>
<evidence type="ECO:0000313" key="2">
    <source>
        <dbReference type="EMBL" id="MFD1512553.1"/>
    </source>
</evidence>
<dbReference type="AlphaFoldDB" id="A0ABD6ATF4"/>
<keyword evidence="3" id="KW-1185">Reference proteome</keyword>
<proteinExistence type="predicted"/>
<keyword evidence="1" id="KW-0812">Transmembrane</keyword>
<dbReference type="RefSeq" id="WP_250872525.1">
    <property type="nucleotide sequence ID" value="NZ_JALXFV010000002.1"/>
</dbReference>
<feature type="transmembrane region" description="Helical" evidence="1">
    <location>
        <begin position="21"/>
        <end position="40"/>
    </location>
</feature>
<feature type="transmembrane region" description="Helical" evidence="1">
    <location>
        <begin position="130"/>
        <end position="158"/>
    </location>
</feature>
<sequence>MDDVESPGGYEPYRRYPVGGAAVDFVALALAATCWELLAVGSVLDGISLLEGTVILLGIGPVLVAHELTHYFTARSLGLSATIDWAFPTPHAAPLRQHVARGQNLAVLLAPAVVVGGVALTAALTVSHPLVVAACTLAVLVNTACAAGDIVGAVWLAVQPPGTVVYLDVTPDDARELYARPK</sequence>
<keyword evidence="1" id="KW-0472">Membrane</keyword>
<dbReference type="InterPro" id="IPR021683">
    <property type="entry name" value="DUF3267"/>
</dbReference>
<feature type="transmembrane region" description="Helical" evidence="1">
    <location>
        <begin position="46"/>
        <end position="65"/>
    </location>
</feature>
<comment type="caution">
    <text evidence="2">The sequence shown here is derived from an EMBL/GenBank/DDBJ whole genome shotgun (WGS) entry which is preliminary data.</text>
</comment>
<evidence type="ECO:0000313" key="3">
    <source>
        <dbReference type="Proteomes" id="UP001597187"/>
    </source>
</evidence>